<accession>A0ABM0MHP0</accession>
<comment type="similarity">
    <text evidence="1">Belongs to the helicase family.</text>
</comment>
<feature type="domain" description="DNA helicase Pif1-like DEAD-box helicase" evidence="2">
    <location>
        <begin position="133"/>
        <end position="336"/>
    </location>
</feature>
<evidence type="ECO:0000256" key="1">
    <source>
        <dbReference type="RuleBase" id="RU363044"/>
    </source>
</evidence>
<keyword evidence="1" id="KW-0378">Hydrolase</keyword>
<dbReference type="Proteomes" id="UP000694865">
    <property type="component" value="Unplaced"/>
</dbReference>
<dbReference type="GeneID" id="102809606"/>
<evidence type="ECO:0000313" key="5">
    <source>
        <dbReference type="RefSeq" id="XP_006819531.1"/>
    </source>
</evidence>
<feature type="domain" description="DNA helicase Pif1-like 2B" evidence="3">
    <location>
        <begin position="433"/>
        <end position="460"/>
    </location>
</feature>
<dbReference type="Pfam" id="PF05970">
    <property type="entry name" value="PIF1"/>
    <property type="match status" value="1"/>
</dbReference>
<dbReference type="EC" id="5.6.2.3" evidence="1"/>
<keyword evidence="1" id="KW-0067">ATP-binding</keyword>
<dbReference type="SUPFAM" id="SSF52540">
    <property type="entry name" value="P-loop containing nucleoside triphosphate hydrolases"/>
    <property type="match status" value="2"/>
</dbReference>
<evidence type="ECO:0000259" key="3">
    <source>
        <dbReference type="Pfam" id="PF21530"/>
    </source>
</evidence>
<feature type="non-terminal residue" evidence="5">
    <location>
        <position position="489"/>
    </location>
</feature>
<sequence length="489" mass="55100">AECQLKPKQFHSFEEFYQTGAVKYKNNWPERVKSIVDRNKAMFEKDVDVIDAAEQMLESCSILEDAWAQIHPESEKERLECLESASTNSIANESESEDSIPDLLHKDKKDVCKEVYNQCGMSKNEAKILMRSLNDKQRDIFYTVRQWCLDKANGKNVAPFHMFLSGGAGTGKSHVIKAVYYEASRILARILPNPDDISVLLTAPTGVAAFNINATTVHSTFSIAVDAKLPYQPLGQDTLTTIRSKLSSLQILIIDEISMVDKKLLCYIHGRLRQIKQTGDYSPFGNVSVIAVGDFYQLPPVKGKALYVSSEGMDLWNDYFAIAELTDVVRQQDQQFAEALNIVRTRRKSDDLPSNVINIFRQCETGEEYNGMHIFATNKDVDLCNINMLHATCSDLICINAQDFSRNTKTKKLEQRQRNYVKVYNTNLAKTVTLAINARVMLIKNIDVSDGLVNGVFGKISHITSEDNESFPSCIYVVFDNVKVGAKLR</sequence>
<dbReference type="Pfam" id="PF21530">
    <property type="entry name" value="Pif1_2B_dom"/>
    <property type="match status" value="1"/>
</dbReference>
<comment type="cofactor">
    <cofactor evidence="1">
        <name>Mg(2+)</name>
        <dbReference type="ChEBI" id="CHEBI:18420"/>
    </cofactor>
</comment>
<reference evidence="5" key="1">
    <citation type="submission" date="2025-08" db="UniProtKB">
        <authorList>
            <consortium name="RefSeq"/>
        </authorList>
    </citation>
    <scope>IDENTIFICATION</scope>
    <source>
        <tissue evidence="5">Testes</tissue>
    </source>
</reference>
<keyword evidence="1" id="KW-0234">DNA repair</keyword>
<dbReference type="InterPro" id="IPR010285">
    <property type="entry name" value="DNA_helicase_pif1-like_DEAD"/>
</dbReference>
<evidence type="ECO:0000259" key="2">
    <source>
        <dbReference type="Pfam" id="PF05970"/>
    </source>
</evidence>
<organism evidence="4 5">
    <name type="scientific">Saccoglossus kowalevskii</name>
    <name type="common">Acorn worm</name>
    <dbReference type="NCBI Taxonomy" id="10224"/>
    <lineage>
        <taxon>Eukaryota</taxon>
        <taxon>Metazoa</taxon>
        <taxon>Hemichordata</taxon>
        <taxon>Enteropneusta</taxon>
        <taxon>Harrimaniidae</taxon>
        <taxon>Saccoglossus</taxon>
    </lineage>
</organism>
<evidence type="ECO:0000313" key="4">
    <source>
        <dbReference type="Proteomes" id="UP000694865"/>
    </source>
</evidence>
<dbReference type="PANTHER" id="PTHR47642">
    <property type="entry name" value="ATP-DEPENDENT DNA HELICASE"/>
    <property type="match status" value="1"/>
</dbReference>
<keyword evidence="1" id="KW-0227">DNA damage</keyword>
<keyword evidence="1" id="KW-0547">Nucleotide-binding</keyword>
<name>A0ABM0MHP0_SACKO</name>
<dbReference type="RefSeq" id="XP_006819531.1">
    <property type="nucleotide sequence ID" value="XM_006819468.1"/>
</dbReference>
<protein>
    <recommendedName>
        <fullName evidence="1">ATP-dependent DNA helicase</fullName>
        <ecNumber evidence="1">5.6.2.3</ecNumber>
    </recommendedName>
</protein>
<dbReference type="InterPro" id="IPR049163">
    <property type="entry name" value="Pif1-like_2B_dom"/>
</dbReference>
<dbReference type="InterPro" id="IPR027417">
    <property type="entry name" value="P-loop_NTPase"/>
</dbReference>
<feature type="non-terminal residue" evidence="5">
    <location>
        <position position="1"/>
    </location>
</feature>
<dbReference type="InterPro" id="IPR051055">
    <property type="entry name" value="PIF1_helicase"/>
</dbReference>
<dbReference type="Gene3D" id="3.40.50.300">
    <property type="entry name" value="P-loop containing nucleotide triphosphate hydrolases"/>
    <property type="match status" value="1"/>
</dbReference>
<comment type="catalytic activity">
    <reaction evidence="1">
        <text>ATP + H2O = ADP + phosphate + H(+)</text>
        <dbReference type="Rhea" id="RHEA:13065"/>
        <dbReference type="ChEBI" id="CHEBI:15377"/>
        <dbReference type="ChEBI" id="CHEBI:15378"/>
        <dbReference type="ChEBI" id="CHEBI:30616"/>
        <dbReference type="ChEBI" id="CHEBI:43474"/>
        <dbReference type="ChEBI" id="CHEBI:456216"/>
        <dbReference type="EC" id="5.6.2.3"/>
    </reaction>
</comment>
<dbReference type="PANTHER" id="PTHR47642:SF3">
    <property type="entry name" value="ATP-DEPENDENT DNA HELICASE"/>
    <property type="match status" value="1"/>
</dbReference>
<gene>
    <name evidence="5" type="primary">LOC102809606</name>
</gene>
<proteinExistence type="inferred from homology"/>
<keyword evidence="1" id="KW-0233">DNA recombination</keyword>
<keyword evidence="1" id="KW-0347">Helicase</keyword>
<keyword evidence="4" id="KW-1185">Reference proteome</keyword>